<dbReference type="EMBL" id="SZYD01000016">
    <property type="protein sequence ID" value="KAD3338624.1"/>
    <property type="molecule type" value="Genomic_DNA"/>
</dbReference>
<evidence type="ECO:0000256" key="1">
    <source>
        <dbReference type="SAM" id="MobiDB-lite"/>
    </source>
</evidence>
<sequence>MNPRNDFNTHHSRKPPVGRKLGQVGAPQSRRPNENQRWSNDLGSNEYHHSPPRDYIRPAILRTTIFLRQLTIGHTQSAAHSTIFILPSFDSSHLNPFARGPSFGRHSPKPHLIRPSSAFMQPTQDHQHSASLSFRPSPHLMNHILPSIQQHSFGHEGHSNSHWTP</sequence>
<evidence type="ECO:0000313" key="3">
    <source>
        <dbReference type="EMBL" id="KAD3338625.1"/>
    </source>
</evidence>
<dbReference type="Proteomes" id="UP000326396">
    <property type="component" value="Linkage Group LG6"/>
</dbReference>
<protein>
    <submittedName>
        <fullName evidence="2">Uncharacterized protein</fullName>
    </submittedName>
</protein>
<comment type="caution">
    <text evidence="2">The sequence shown here is derived from an EMBL/GenBank/DDBJ whole genome shotgun (WGS) entry which is preliminary data.</text>
</comment>
<proteinExistence type="predicted"/>
<name>A0A5N6MDE4_9ASTR</name>
<accession>A0A5N6MDE4</accession>
<dbReference type="EMBL" id="SZYD01000016">
    <property type="protein sequence ID" value="KAD3338625.1"/>
    <property type="molecule type" value="Genomic_DNA"/>
</dbReference>
<evidence type="ECO:0000313" key="2">
    <source>
        <dbReference type="EMBL" id="KAD3338624.1"/>
    </source>
</evidence>
<feature type="region of interest" description="Disordered" evidence="1">
    <location>
        <begin position="1"/>
        <end position="53"/>
    </location>
</feature>
<reference evidence="2 4" key="1">
    <citation type="submission" date="2019-05" db="EMBL/GenBank/DDBJ databases">
        <title>Mikania micrantha, genome provides insights into the molecular mechanism of rapid growth.</title>
        <authorList>
            <person name="Liu B."/>
        </authorList>
    </citation>
    <scope>NUCLEOTIDE SEQUENCE [LARGE SCALE GENOMIC DNA]</scope>
    <source>
        <strain evidence="2">NLD-2019</strain>
        <tissue evidence="2">Leaf</tissue>
    </source>
</reference>
<evidence type="ECO:0000313" key="4">
    <source>
        <dbReference type="Proteomes" id="UP000326396"/>
    </source>
</evidence>
<keyword evidence="4" id="KW-1185">Reference proteome</keyword>
<gene>
    <name evidence="2" type="ORF">E3N88_34145</name>
    <name evidence="3" type="ORF">E3N88_34146</name>
</gene>
<organism evidence="2 4">
    <name type="scientific">Mikania micrantha</name>
    <name type="common">bitter vine</name>
    <dbReference type="NCBI Taxonomy" id="192012"/>
    <lineage>
        <taxon>Eukaryota</taxon>
        <taxon>Viridiplantae</taxon>
        <taxon>Streptophyta</taxon>
        <taxon>Embryophyta</taxon>
        <taxon>Tracheophyta</taxon>
        <taxon>Spermatophyta</taxon>
        <taxon>Magnoliopsida</taxon>
        <taxon>eudicotyledons</taxon>
        <taxon>Gunneridae</taxon>
        <taxon>Pentapetalae</taxon>
        <taxon>asterids</taxon>
        <taxon>campanulids</taxon>
        <taxon>Asterales</taxon>
        <taxon>Asteraceae</taxon>
        <taxon>Asteroideae</taxon>
        <taxon>Heliantheae alliance</taxon>
        <taxon>Eupatorieae</taxon>
        <taxon>Mikania</taxon>
    </lineage>
</organism>
<dbReference type="AlphaFoldDB" id="A0A5N6MDE4"/>